<protein>
    <recommendedName>
        <fullName evidence="3">PIN domain-containing protein</fullName>
    </recommendedName>
</protein>
<gene>
    <name evidence="1" type="ORF">Rcae01_02836</name>
</gene>
<comment type="caution">
    <text evidence="1">The sequence shown here is derived from an EMBL/GenBank/DDBJ whole genome shotgun (WGS) entry which is preliminary data.</text>
</comment>
<reference evidence="1 2" key="1">
    <citation type="submission" date="2024-02" db="EMBL/GenBank/DDBJ databases">
        <title>Rhodopirellula caenicola NBRC 110016.</title>
        <authorList>
            <person name="Ichikawa N."/>
            <person name="Katano-Makiyama Y."/>
            <person name="Hidaka K."/>
        </authorList>
    </citation>
    <scope>NUCLEOTIDE SEQUENCE [LARGE SCALE GENOMIC DNA]</scope>
    <source>
        <strain evidence="1 2">NBRC 110016</strain>
    </source>
</reference>
<keyword evidence="2" id="KW-1185">Reference proteome</keyword>
<organism evidence="1 2">
    <name type="scientific">Novipirellula caenicola</name>
    <dbReference type="NCBI Taxonomy" id="1536901"/>
    <lineage>
        <taxon>Bacteria</taxon>
        <taxon>Pseudomonadati</taxon>
        <taxon>Planctomycetota</taxon>
        <taxon>Planctomycetia</taxon>
        <taxon>Pirellulales</taxon>
        <taxon>Pirellulaceae</taxon>
        <taxon>Novipirellula</taxon>
    </lineage>
</organism>
<sequence length="408" mass="46115">MSKDPRVASQMDSRICGTIQMPTVGSVPAGAIPICRLGHVMQKFPFDPQTIANSIRFREGGSVFCDTSLFISETDSRIWDALIEHDRLTIIPPILDELEWWLQDEKVKNEQIRAIVKGQRDGVTDPVNLLFQPPSEIWHTIQYYVSLLGSRKFFAEIVRERFIRENGRSPSNQEVSNILQGVGTTRAQLLAKQGKSSKLAEHKVNDEYLVVSAFVRAIALGEETTILTADEAVLDQCHKASCLMTWHYVSQYLAGVYAEDPSRFEILRIPNPEPEYFVEDELLLLKRKNALPLEVLPSRRTEVQIHCMLLRPDKVTRLTFSAEREMMEVFKIKQTNKGANTDLLNGQNLHLFPPVLARQGNETCAIIATDRSVPEKNSGVYVSPMDLELCLLCDEVHSHVEFGTQPSP</sequence>
<evidence type="ECO:0000313" key="2">
    <source>
        <dbReference type="Proteomes" id="UP001416858"/>
    </source>
</evidence>
<evidence type="ECO:0000313" key="1">
    <source>
        <dbReference type="EMBL" id="GAA5507380.1"/>
    </source>
</evidence>
<name>A0ABP9VSY3_9BACT</name>
<dbReference type="Proteomes" id="UP001416858">
    <property type="component" value="Unassembled WGS sequence"/>
</dbReference>
<proteinExistence type="predicted"/>
<dbReference type="RefSeq" id="WP_345684250.1">
    <property type="nucleotide sequence ID" value="NZ_BAABRO010000005.1"/>
</dbReference>
<accession>A0ABP9VSY3</accession>
<evidence type="ECO:0008006" key="3">
    <source>
        <dbReference type="Google" id="ProtNLM"/>
    </source>
</evidence>
<dbReference type="EMBL" id="BAABRO010000005">
    <property type="protein sequence ID" value="GAA5507380.1"/>
    <property type="molecule type" value="Genomic_DNA"/>
</dbReference>